<evidence type="ECO:0000256" key="2">
    <source>
        <dbReference type="ARBA" id="ARBA00022448"/>
    </source>
</evidence>
<keyword evidence="3 7" id="KW-0812">Transmembrane</keyword>
<feature type="transmembrane region" description="Helical" evidence="7">
    <location>
        <begin position="346"/>
        <end position="365"/>
    </location>
</feature>
<dbReference type="Pfam" id="PF07690">
    <property type="entry name" value="MFS_1"/>
    <property type="match status" value="1"/>
</dbReference>
<gene>
    <name evidence="9" type="ORF">TRICI_000071</name>
</gene>
<feature type="transmembrane region" description="Helical" evidence="7">
    <location>
        <begin position="483"/>
        <end position="508"/>
    </location>
</feature>
<dbReference type="SUPFAM" id="SSF103473">
    <property type="entry name" value="MFS general substrate transporter"/>
    <property type="match status" value="1"/>
</dbReference>
<feature type="transmembrane region" description="Helical" evidence="7">
    <location>
        <begin position="195"/>
        <end position="215"/>
    </location>
</feature>
<evidence type="ECO:0000256" key="6">
    <source>
        <dbReference type="SAM" id="MobiDB-lite"/>
    </source>
</evidence>
<feature type="region of interest" description="Disordered" evidence="6">
    <location>
        <begin position="240"/>
        <end position="284"/>
    </location>
</feature>
<keyword evidence="4 7" id="KW-1133">Transmembrane helix</keyword>
<evidence type="ECO:0000256" key="7">
    <source>
        <dbReference type="SAM" id="Phobius"/>
    </source>
</evidence>
<comment type="subcellular location">
    <subcellularLocation>
        <location evidence="1">Membrane</location>
        <topology evidence="1">Multi-pass membrane protein</topology>
    </subcellularLocation>
</comment>
<proteinExistence type="predicted"/>
<dbReference type="InterPro" id="IPR020846">
    <property type="entry name" value="MFS_dom"/>
</dbReference>
<dbReference type="PROSITE" id="PS50850">
    <property type="entry name" value="MFS"/>
    <property type="match status" value="1"/>
</dbReference>
<dbReference type="InterPro" id="IPR050930">
    <property type="entry name" value="MFS_Vesicular_Transporter"/>
</dbReference>
<keyword evidence="10" id="KW-1185">Reference proteome</keyword>
<feature type="transmembrane region" description="Helical" evidence="7">
    <location>
        <begin position="452"/>
        <end position="471"/>
    </location>
</feature>
<keyword evidence="5 7" id="KW-0472">Membrane</keyword>
<dbReference type="GO" id="GO:0022857">
    <property type="term" value="F:transmembrane transporter activity"/>
    <property type="evidence" value="ECO:0007669"/>
    <property type="project" value="InterPro"/>
</dbReference>
<dbReference type="OrthoDB" id="5086884at2759"/>
<feature type="transmembrane region" description="Helical" evidence="7">
    <location>
        <begin position="306"/>
        <end position="326"/>
    </location>
</feature>
<keyword evidence="2" id="KW-0813">Transport</keyword>
<dbReference type="Proteomes" id="UP000761534">
    <property type="component" value="Unassembled WGS sequence"/>
</dbReference>
<organism evidence="9 10">
    <name type="scientific">Trichomonascus ciferrii</name>
    <dbReference type="NCBI Taxonomy" id="44093"/>
    <lineage>
        <taxon>Eukaryota</taxon>
        <taxon>Fungi</taxon>
        <taxon>Dikarya</taxon>
        <taxon>Ascomycota</taxon>
        <taxon>Saccharomycotina</taxon>
        <taxon>Dipodascomycetes</taxon>
        <taxon>Dipodascales</taxon>
        <taxon>Trichomonascaceae</taxon>
        <taxon>Trichomonascus</taxon>
        <taxon>Trichomonascus ciferrii complex</taxon>
    </lineage>
</organism>
<feature type="compositionally biased region" description="Polar residues" evidence="6">
    <location>
        <begin position="240"/>
        <end position="256"/>
    </location>
</feature>
<dbReference type="InterPro" id="IPR011701">
    <property type="entry name" value="MFS"/>
</dbReference>
<dbReference type="VEuPathDB" id="FungiDB:TRICI_000071"/>
<comment type="caution">
    <text evidence="9">The sequence shown here is derived from an EMBL/GenBank/DDBJ whole genome shotgun (WGS) entry which is preliminary data.</text>
</comment>
<feature type="transmembrane region" description="Helical" evidence="7">
    <location>
        <begin position="36"/>
        <end position="62"/>
    </location>
</feature>
<evidence type="ECO:0000313" key="10">
    <source>
        <dbReference type="Proteomes" id="UP000761534"/>
    </source>
</evidence>
<evidence type="ECO:0000259" key="8">
    <source>
        <dbReference type="PROSITE" id="PS50850"/>
    </source>
</evidence>
<evidence type="ECO:0000256" key="1">
    <source>
        <dbReference type="ARBA" id="ARBA00004141"/>
    </source>
</evidence>
<accession>A0A642VEG0</accession>
<sequence length="514" mass="55828">MVNRETIKDVKQKWFDFSVPVVSSKRVTEMRGSTTFIVFTISLAVFTDIFLYGVIVPVIPFAFTQRMGLPEDQVQSSVSKSLAVYSVGLIVGSVTFGYLCDKMKNRRFSMLTGLLILIAATIILCLTQSVALFMVGRVIQGLSAAVVWTVGLAVIADTAKPNQVAYLMAFPGIGMNLGTFCGPLVGGIVYDRAGYYPVFYVCFGILVVDVVLRLLMIEKRQLPDKLKKFESDGVSQNVELHSSSARSRSNAVLSDSSSEDPERQANTGTEGQIEPEEEEIKTTPTSYNIHSVDTLFGFRIFPALGLLKHSAVLITLFQSLLMAWIMTSFESTMTIHLHDLFNFTSLGAALMFLALAVPSFVEPLVGKLSDKFGPRWIVSLGFVFLTPMLIILRLPNEDSVNHIVLFAALVALVGLGLTLIFAPVMGELSNVVAAIEEHNPGKFGPGKGYGQAYGLFNVAFSLGSLIGPFHAGGVFENQGWAMTVLSLGIVTAISVIPSVLFTGGNLLYKAKNRT</sequence>
<feature type="transmembrane region" description="Helical" evidence="7">
    <location>
        <begin position="400"/>
        <end position="422"/>
    </location>
</feature>
<reference evidence="9" key="1">
    <citation type="journal article" date="2019" name="G3 (Bethesda)">
        <title>Genome Assemblies of Two Rare Opportunistic Yeast Pathogens: Diutina rugosa (syn. Candida rugosa) and Trichomonascus ciferrii (syn. Candida ciferrii).</title>
        <authorList>
            <person name="Mixao V."/>
            <person name="Saus E."/>
            <person name="Hansen A.P."/>
            <person name="Lass-Florl C."/>
            <person name="Gabaldon T."/>
        </authorList>
    </citation>
    <scope>NUCLEOTIDE SEQUENCE</scope>
    <source>
        <strain evidence="9">CBS 4856</strain>
    </source>
</reference>
<name>A0A642VEG0_9ASCO</name>
<evidence type="ECO:0000256" key="4">
    <source>
        <dbReference type="ARBA" id="ARBA00022989"/>
    </source>
</evidence>
<dbReference type="Gene3D" id="1.20.1250.20">
    <property type="entry name" value="MFS general substrate transporter like domains"/>
    <property type="match status" value="1"/>
</dbReference>
<dbReference type="EMBL" id="SWFS01000011">
    <property type="protein sequence ID" value="KAA8917763.1"/>
    <property type="molecule type" value="Genomic_DNA"/>
</dbReference>
<feature type="transmembrane region" description="Helical" evidence="7">
    <location>
        <begin position="138"/>
        <end position="157"/>
    </location>
</feature>
<dbReference type="InterPro" id="IPR036259">
    <property type="entry name" value="MFS_trans_sf"/>
</dbReference>
<evidence type="ECO:0000256" key="5">
    <source>
        <dbReference type="ARBA" id="ARBA00023136"/>
    </source>
</evidence>
<feature type="transmembrane region" description="Helical" evidence="7">
    <location>
        <begin position="164"/>
        <end position="189"/>
    </location>
</feature>
<feature type="transmembrane region" description="Helical" evidence="7">
    <location>
        <begin position="82"/>
        <end position="99"/>
    </location>
</feature>
<evidence type="ECO:0000256" key="3">
    <source>
        <dbReference type="ARBA" id="ARBA00022692"/>
    </source>
</evidence>
<feature type="transmembrane region" description="Helical" evidence="7">
    <location>
        <begin position="377"/>
        <end position="394"/>
    </location>
</feature>
<dbReference type="AlphaFoldDB" id="A0A642VEG0"/>
<dbReference type="GO" id="GO:0016020">
    <property type="term" value="C:membrane"/>
    <property type="evidence" value="ECO:0007669"/>
    <property type="project" value="UniProtKB-SubCell"/>
</dbReference>
<protein>
    <recommendedName>
        <fullName evidence="8">Major facilitator superfamily (MFS) profile domain-containing protein</fullName>
    </recommendedName>
</protein>
<dbReference type="PANTHER" id="PTHR23506:SF23">
    <property type="entry name" value="GH10249P"/>
    <property type="match status" value="1"/>
</dbReference>
<evidence type="ECO:0000313" key="9">
    <source>
        <dbReference type="EMBL" id="KAA8917763.1"/>
    </source>
</evidence>
<feature type="domain" description="Major facilitator superfamily (MFS) profile" evidence="8">
    <location>
        <begin position="37"/>
        <end position="506"/>
    </location>
</feature>
<dbReference type="PANTHER" id="PTHR23506">
    <property type="entry name" value="GH10249P"/>
    <property type="match status" value="1"/>
</dbReference>
<dbReference type="CDD" id="cd17325">
    <property type="entry name" value="MFS_MdtG_SLC18_like"/>
    <property type="match status" value="1"/>
</dbReference>
<feature type="transmembrane region" description="Helical" evidence="7">
    <location>
        <begin position="111"/>
        <end position="132"/>
    </location>
</feature>